<name>A0ABR2YFG5_9CHLO</name>
<keyword evidence="11" id="KW-0007">Acetylation</keyword>
<dbReference type="InterPro" id="IPR045292">
    <property type="entry name" value="Complex1_LYR_NDUFB9_LYRM3"/>
</dbReference>
<evidence type="ECO:0000256" key="10">
    <source>
        <dbReference type="ARBA" id="ARBA00022982"/>
    </source>
</evidence>
<evidence type="ECO:0000256" key="11">
    <source>
        <dbReference type="ARBA" id="ARBA00022990"/>
    </source>
</evidence>
<dbReference type="EMBL" id="JALJOT010000013">
    <property type="protein sequence ID" value="KAK9904139.1"/>
    <property type="molecule type" value="Genomic_DNA"/>
</dbReference>
<evidence type="ECO:0000256" key="9">
    <source>
        <dbReference type="ARBA" id="ARBA00022792"/>
    </source>
</evidence>
<dbReference type="PANTHER" id="PTHR12868">
    <property type="entry name" value="NADH-UBIQUINONE OXIDOREDUCTASE B22 SUBUNIT"/>
    <property type="match status" value="1"/>
</dbReference>
<evidence type="ECO:0000313" key="18">
    <source>
        <dbReference type="Proteomes" id="UP001491310"/>
    </source>
</evidence>
<dbReference type="Pfam" id="PF05347">
    <property type="entry name" value="Complex1_LYR"/>
    <property type="match status" value="1"/>
</dbReference>
<evidence type="ECO:0000256" key="5">
    <source>
        <dbReference type="ARBA" id="ARBA00018684"/>
    </source>
</evidence>
<comment type="similarity">
    <text evidence="3">Belongs to the complex I LYR family.</text>
</comment>
<dbReference type="CDD" id="cd20263">
    <property type="entry name" value="Complex1_LYR_NDUFB9_LYRM3"/>
    <property type="match status" value="1"/>
</dbReference>
<evidence type="ECO:0000256" key="3">
    <source>
        <dbReference type="ARBA" id="ARBA00009508"/>
    </source>
</evidence>
<evidence type="ECO:0000256" key="13">
    <source>
        <dbReference type="ARBA" id="ARBA00023136"/>
    </source>
</evidence>
<keyword evidence="18" id="KW-1185">Reference proteome</keyword>
<evidence type="ECO:0000256" key="1">
    <source>
        <dbReference type="ARBA" id="ARBA00002920"/>
    </source>
</evidence>
<dbReference type="InterPro" id="IPR008011">
    <property type="entry name" value="Complex1_LYR_dom"/>
</dbReference>
<proteinExistence type="inferred from homology"/>
<organism evidence="17 18">
    <name type="scientific">Coccomyxa subellipsoidea</name>
    <dbReference type="NCBI Taxonomy" id="248742"/>
    <lineage>
        <taxon>Eukaryota</taxon>
        <taxon>Viridiplantae</taxon>
        <taxon>Chlorophyta</taxon>
        <taxon>core chlorophytes</taxon>
        <taxon>Trebouxiophyceae</taxon>
        <taxon>Trebouxiophyceae incertae sedis</taxon>
        <taxon>Coccomyxaceae</taxon>
        <taxon>Coccomyxa</taxon>
    </lineage>
</organism>
<sequence>MSLKAAQRERVLHLYRHGLKNLLSWAIRRDLFAQEAARLRAEFDLNKDVDNVAQAGRLLEKGEAKLKEYQHPDPYIGIGMATHLTSVPYV</sequence>
<comment type="function">
    <text evidence="1">Accessory subunit of the mitochondrial membrane respiratory chain NADH dehydrogenase (Complex I), that is believed to be not involved in catalysis. Complex I functions in the transfer of electrons from NADH to the respiratory chain. The immediate electron acceptor for the enzyme is believed to be ubiquinone.</text>
</comment>
<evidence type="ECO:0000256" key="15">
    <source>
        <dbReference type="ARBA" id="ARBA00032528"/>
    </source>
</evidence>
<comment type="subunit">
    <text evidence="4">Mammalian complex I is composed of 45 different subunits.</text>
</comment>
<evidence type="ECO:0000256" key="6">
    <source>
        <dbReference type="ARBA" id="ARBA00022448"/>
    </source>
</evidence>
<evidence type="ECO:0000313" key="17">
    <source>
        <dbReference type="EMBL" id="KAK9904139.1"/>
    </source>
</evidence>
<evidence type="ECO:0000256" key="8">
    <source>
        <dbReference type="ARBA" id="ARBA00022660"/>
    </source>
</evidence>
<comment type="subcellular location">
    <subcellularLocation>
        <location evidence="2">Mitochondrion inner membrane</location>
        <topology evidence="2">Peripheral membrane protein</topology>
        <orientation evidence="2">Matrix side</orientation>
    </subcellularLocation>
</comment>
<keyword evidence="7" id="KW-0597">Phosphoprotein</keyword>
<keyword evidence="9" id="KW-0999">Mitochondrion inner membrane</keyword>
<keyword evidence="10" id="KW-0249">Electron transport</keyword>
<dbReference type="InterPro" id="IPR033034">
    <property type="entry name" value="NDUFB9"/>
</dbReference>
<accession>A0ABR2YFG5</accession>
<reference evidence="17 18" key="1">
    <citation type="journal article" date="2024" name="Nat. Commun.">
        <title>Phylogenomics reveals the evolutionary origins of lichenization in chlorophyte algae.</title>
        <authorList>
            <person name="Puginier C."/>
            <person name="Libourel C."/>
            <person name="Otte J."/>
            <person name="Skaloud P."/>
            <person name="Haon M."/>
            <person name="Grisel S."/>
            <person name="Petersen M."/>
            <person name="Berrin J.G."/>
            <person name="Delaux P.M."/>
            <person name="Dal Grande F."/>
            <person name="Keller J."/>
        </authorList>
    </citation>
    <scope>NUCLEOTIDE SEQUENCE [LARGE SCALE GENOMIC DNA]</scope>
    <source>
        <strain evidence="17 18">SAG 216-7</strain>
    </source>
</reference>
<keyword evidence="6" id="KW-0813">Transport</keyword>
<comment type="caution">
    <text evidence="17">The sequence shown here is derived from an EMBL/GenBank/DDBJ whole genome shotgun (WGS) entry which is preliminary data.</text>
</comment>
<evidence type="ECO:0000256" key="2">
    <source>
        <dbReference type="ARBA" id="ARBA00004443"/>
    </source>
</evidence>
<dbReference type="Proteomes" id="UP001491310">
    <property type="component" value="Unassembled WGS sequence"/>
</dbReference>
<evidence type="ECO:0000256" key="12">
    <source>
        <dbReference type="ARBA" id="ARBA00023128"/>
    </source>
</evidence>
<keyword evidence="8" id="KW-0679">Respiratory chain</keyword>
<evidence type="ECO:0000256" key="7">
    <source>
        <dbReference type="ARBA" id="ARBA00022553"/>
    </source>
</evidence>
<keyword evidence="12" id="KW-0496">Mitochondrion</keyword>
<dbReference type="PANTHER" id="PTHR12868:SF0">
    <property type="entry name" value="NADH DEHYDROGENASE [UBIQUINONE] 1 BETA SUBCOMPLEX SUBUNIT 9"/>
    <property type="match status" value="1"/>
</dbReference>
<protein>
    <recommendedName>
        <fullName evidence="5">NADH dehydrogenase [ubiquinone] 1 beta subcomplex subunit 9</fullName>
    </recommendedName>
    <alternativeName>
        <fullName evidence="14">Complex I-B22</fullName>
    </alternativeName>
    <alternativeName>
        <fullName evidence="15">NADH-ubiquinone oxidoreductase B22 subunit</fullName>
    </alternativeName>
</protein>
<feature type="domain" description="Complex 1 LYR protein" evidence="16">
    <location>
        <begin position="10"/>
        <end position="68"/>
    </location>
</feature>
<evidence type="ECO:0000259" key="16">
    <source>
        <dbReference type="Pfam" id="PF05347"/>
    </source>
</evidence>
<keyword evidence="13" id="KW-0472">Membrane</keyword>
<evidence type="ECO:0000256" key="14">
    <source>
        <dbReference type="ARBA" id="ARBA00030192"/>
    </source>
</evidence>
<gene>
    <name evidence="17" type="ORF">WJX75_005303</name>
</gene>
<evidence type="ECO:0000256" key="4">
    <source>
        <dbReference type="ARBA" id="ARBA00011790"/>
    </source>
</evidence>